<evidence type="ECO:0000313" key="1">
    <source>
        <dbReference type="EMBL" id="GEL47446.1"/>
    </source>
</evidence>
<reference evidence="1 3" key="1">
    <citation type="submission" date="2019-07" db="EMBL/GenBank/DDBJ databases">
        <title>Whole genome shotgun sequence of Cellulomonas hominis NBRC 16055.</title>
        <authorList>
            <person name="Hosoyama A."/>
            <person name="Uohara A."/>
            <person name="Ohji S."/>
            <person name="Ichikawa N."/>
        </authorList>
    </citation>
    <scope>NUCLEOTIDE SEQUENCE [LARGE SCALE GENOMIC DNA]</scope>
    <source>
        <strain evidence="1 3">NBRC 16055</strain>
    </source>
</reference>
<protein>
    <submittedName>
        <fullName evidence="1">Uncharacterized protein</fullName>
    </submittedName>
</protein>
<dbReference type="EMBL" id="BJVQ01000037">
    <property type="protein sequence ID" value="GEL47446.1"/>
    <property type="molecule type" value="Genomic_DNA"/>
</dbReference>
<evidence type="ECO:0000313" key="4">
    <source>
        <dbReference type="Proteomes" id="UP000564629"/>
    </source>
</evidence>
<dbReference type="AlphaFoldDB" id="A0A511FDX4"/>
<evidence type="ECO:0000313" key="2">
    <source>
        <dbReference type="EMBL" id="MBB5472529.1"/>
    </source>
</evidence>
<proteinExistence type="predicted"/>
<dbReference type="Proteomes" id="UP000321723">
    <property type="component" value="Unassembled WGS sequence"/>
</dbReference>
<reference evidence="2 4" key="2">
    <citation type="submission" date="2020-08" db="EMBL/GenBank/DDBJ databases">
        <title>Sequencing the genomes of 1000 actinobacteria strains.</title>
        <authorList>
            <person name="Klenk H.-P."/>
        </authorList>
    </citation>
    <scope>NUCLEOTIDE SEQUENCE [LARGE SCALE GENOMIC DNA]</scope>
    <source>
        <strain evidence="2 4">DSM 9581</strain>
    </source>
</reference>
<keyword evidence="3" id="KW-1185">Reference proteome</keyword>
<dbReference type="EMBL" id="JACHDN010000001">
    <property type="protein sequence ID" value="MBB5472529.1"/>
    <property type="molecule type" value="Genomic_DNA"/>
</dbReference>
<dbReference type="Proteomes" id="UP000564629">
    <property type="component" value="Unassembled WGS sequence"/>
</dbReference>
<name>A0A511FDX4_9CELL</name>
<evidence type="ECO:0000313" key="3">
    <source>
        <dbReference type="Proteomes" id="UP000321723"/>
    </source>
</evidence>
<gene>
    <name evidence="1" type="ORF">CHO01_25620</name>
    <name evidence="2" type="ORF">HNR08_001265</name>
</gene>
<sequence>MSRRPASAAPGRPTRDEVIARADARFSAIVREQDALSIEDAARAALWRGGPSFESIVEHLAAVRDARARRARGEHVPPIPPLSIERAARMDAARVARTPAVAA</sequence>
<dbReference type="RefSeq" id="WP_146838542.1">
    <property type="nucleotide sequence ID" value="NZ_BJVQ01000037.1"/>
</dbReference>
<accession>A0A511FDX4</accession>
<organism evidence="1 3">
    <name type="scientific">Cellulomonas hominis</name>
    <dbReference type="NCBI Taxonomy" id="156981"/>
    <lineage>
        <taxon>Bacteria</taxon>
        <taxon>Bacillati</taxon>
        <taxon>Actinomycetota</taxon>
        <taxon>Actinomycetes</taxon>
        <taxon>Micrococcales</taxon>
        <taxon>Cellulomonadaceae</taxon>
        <taxon>Cellulomonas</taxon>
    </lineage>
</organism>
<comment type="caution">
    <text evidence="1">The sequence shown here is derived from an EMBL/GenBank/DDBJ whole genome shotgun (WGS) entry which is preliminary data.</text>
</comment>